<evidence type="ECO:0000259" key="4">
    <source>
        <dbReference type="Pfam" id="PF04412"/>
    </source>
</evidence>
<dbReference type="InterPro" id="IPR012047">
    <property type="entry name" value="AcnX"/>
</dbReference>
<dbReference type="Pfam" id="PF04412">
    <property type="entry name" value="AcnX"/>
    <property type="match status" value="1"/>
</dbReference>
<dbReference type="Pfam" id="PF01989">
    <property type="entry name" value="AcnX_swivel_put"/>
    <property type="match status" value="1"/>
</dbReference>
<keyword evidence="6" id="KW-1185">Reference proteome</keyword>
<feature type="domain" description="Phosphomevalonate dehydratase large subunit-like" evidence="4">
    <location>
        <begin position="260"/>
        <end position="522"/>
    </location>
</feature>
<dbReference type="Proteomes" id="UP001305779">
    <property type="component" value="Unassembled WGS sequence"/>
</dbReference>
<feature type="domain" description="Phosphomevalonate dehydratase small subunit-like" evidence="3">
    <location>
        <begin position="25"/>
        <end position="110"/>
    </location>
</feature>
<evidence type="ECO:0000313" key="6">
    <source>
        <dbReference type="Proteomes" id="UP001305779"/>
    </source>
</evidence>
<protein>
    <recommendedName>
        <fullName evidence="7">DUF521 domain protein</fullName>
    </recommendedName>
</protein>
<dbReference type="PANTHER" id="PTHR36577">
    <property type="entry name" value="DUF521 DOMAIN PROTEIN (AFU_ORTHOLOGUE AFUA_6G00490)"/>
    <property type="match status" value="1"/>
</dbReference>
<dbReference type="InterPro" id="IPR007506">
    <property type="entry name" value="PMDh-L-like_dom"/>
</dbReference>
<keyword evidence="1" id="KW-0408">Iron</keyword>
<dbReference type="CDD" id="cd01356">
    <property type="entry name" value="AcnX_swivel"/>
    <property type="match status" value="1"/>
</dbReference>
<dbReference type="SUPFAM" id="SSF52016">
    <property type="entry name" value="LeuD/IlvD-like"/>
    <property type="match status" value="1"/>
</dbReference>
<name>A0ABR0EK96_ZASCE</name>
<accession>A0ABR0EK96</accession>
<gene>
    <name evidence="5" type="ORF">PRZ48_007795</name>
</gene>
<dbReference type="InterPro" id="IPR002840">
    <property type="entry name" value="PMDh-S-like_dom"/>
</dbReference>
<evidence type="ECO:0000256" key="1">
    <source>
        <dbReference type="ARBA" id="ARBA00023004"/>
    </source>
</evidence>
<evidence type="ECO:0000313" key="5">
    <source>
        <dbReference type="EMBL" id="KAK4501984.1"/>
    </source>
</evidence>
<keyword evidence="2" id="KW-0456">Lyase</keyword>
<dbReference type="Gene3D" id="3.50.30.10">
    <property type="entry name" value="Phosphohistidine domain"/>
    <property type="match status" value="1"/>
</dbReference>
<evidence type="ECO:0000259" key="3">
    <source>
        <dbReference type="Pfam" id="PF01989"/>
    </source>
</evidence>
<comment type="caution">
    <text evidence="5">The sequence shown here is derived from an EMBL/GenBank/DDBJ whole genome shotgun (WGS) entry which is preliminary data.</text>
</comment>
<evidence type="ECO:0008006" key="7">
    <source>
        <dbReference type="Google" id="ProtNLM"/>
    </source>
</evidence>
<dbReference type="EMBL" id="JAXOVC010000005">
    <property type="protein sequence ID" value="KAK4501984.1"/>
    <property type="molecule type" value="Genomic_DNA"/>
</dbReference>
<organism evidence="5 6">
    <name type="scientific">Zasmidium cellare</name>
    <name type="common">Wine cellar mold</name>
    <name type="synonym">Racodium cellare</name>
    <dbReference type="NCBI Taxonomy" id="395010"/>
    <lineage>
        <taxon>Eukaryota</taxon>
        <taxon>Fungi</taxon>
        <taxon>Dikarya</taxon>
        <taxon>Ascomycota</taxon>
        <taxon>Pezizomycotina</taxon>
        <taxon>Dothideomycetes</taxon>
        <taxon>Dothideomycetidae</taxon>
        <taxon>Mycosphaerellales</taxon>
        <taxon>Mycosphaerellaceae</taxon>
        <taxon>Zasmidium</taxon>
    </lineage>
</organism>
<dbReference type="PANTHER" id="PTHR36577:SF3">
    <property type="entry name" value="DUF521 DOMAIN PROTEIN (AFU_ORTHOLOGUE AFUA_6G00490)"/>
    <property type="match status" value="1"/>
</dbReference>
<evidence type="ECO:0000256" key="2">
    <source>
        <dbReference type="ARBA" id="ARBA00023239"/>
    </source>
</evidence>
<proteinExistence type="predicted"/>
<reference evidence="5 6" key="1">
    <citation type="journal article" date="2023" name="G3 (Bethesda)">
        <title>A chromosome-level genome assembly of Zasmidium syzygii isolated from banana leaves.</title>
        <authorList>
            <person name="van Westerhoven A.C."/>
            <person name="Mehrabi R."/>
            <person name="Talebi R."/>
            <person name="Steentjes M.B.F."/>
            <person name="Corcolon B."/>
            <person name="Chong P.A."/>
            <person name="Kema G.H.J."/>
            <person name="Seidl M.F."/>
        </authorList>
    </citation>
    <scope>NUCLEOTIDE SEQUENCE [LARGE SCALE GENOMIC DNA]</scope>
    <source>
        <strain evidence="5 6">P124</strain>
    </source>
</reference>
<sequence>MPHIRGTSLIDGEVSGPLLFSDVPLSFWGGTEPSTGEIIDRHHPLSGRILRNHVLAIPSGRGSCTGSMAMLELMLAGTAPLGLVFETPEQIITLGVIVARKLLDKSIPVVVLNDKFASLGIYGHVAIAVENIYTGPEIVSQQTGLQPPNHTANQLQFTEDERSLLAKGPENAKRLAMEILTEFAVLQGATSLVNVSQAHIDACVYTGPASLSFAESLLSLADAKVAVPTSMNSISIDQRRWQEIGMEPEKAEAADRLGNAAPKSGQHVGWGESNAVVFANSVLGARTQKYPDCIDVCIALTGKAPSSGCHNLEDRAPRLVLETPQLPFHDESIFPLLGYCIGLLSGSSIPVVIGMEDMKPSLSDLKAFGAAFATTSSAAMFHIRGITPEALAMDNDYTSLKRTKILPQDLTRCWQDLNAAQNDSVSMVALGNPHFSLEEFHSLAQLCEKYDTPTTIPLIVTTSRAIHDKFVKSGRGQILDKVGARIISDTCWCMLEEPVVPPGGGNIMTNSAKYAHYAPGMVLSFLGGYI</sequence>
<dbReference type="PIRSF" id="PIRSF036630">
    <property type="entry name" value="UCP036630"/>
    <property type="match status" value="1"/>
</dbReference>